<evidence type="ECO:0000256" key="1">
    <source>
        <dbReference type="SAM" id="Coils"/>
    </source>
</evidence>
<name>A0A1G4MCG2_LACFM</name>
<feature type="compositionally biased region" description="Polar residues" evidence="2">
    <location>
        <begin position="92"/>
        <end position="119"/>
    </location>
</feature>
<feature type="coiled-coil region" evidence="1">
    <location>
        <begin position="273"/>
        <end position="356"/>
    </location>
</feature>
<proteinExistence type="predicted"/>
<keyword evidence="5" id="KW-1185">Reference proteome</keyword>
<keyword evidence="3" id="KW-1133">Transmembrane helix</keyword>
<feature type="region of interest" description="Disordered" evidence="2">
    <location>
        <begin position="22"/>
        <end position="42"/>
    </location>
</feature>
<evidence type="ECO:0000313" key="5">
    <source>
        <dbReference type="Proteomes" id="UP000190831"/>
    </source>
</evidence>
<protein>
    <submittedName>
        <fullName evidence="4">LAFE_0D11232g1_1</fullName>
    </submittedName>
</protein>
<dbReference type="OrthoDB" id="4036311at2759"/>
<dbReference type="AlphaFoldDB" id="A0A1G4MCG2"/>
<gene>
    <name evidence="4" type="ORF">LAFE_0D11232G</name>
</gene>
<reference evidence="4 5" key="1">
    <citation type="submission" date="2016-03" db="EMBL/GenBank/DDBJ databases">
        <authorList>
            <person name="Devillers H."/>
        </authorList>
    </citation>
    <scope>NUCLEOTIDE SEQUENCE [LARGE SCALE GENOMIC DNA]</scope>
    <source>
        <strain evidence="4">CBS 6772</strain>
    </source>
</reference>
<dbReference type="Proteomes" id="UP000190831">
    <property type="component" value="Chromosome D"/>
</dbReference>
<feature type="region of interest" description="Disordered" evidence="2">
    <location>
        <begin position="92"/>
        <end position="121"/>
    </location>
</feature>
<evidence type="ECO:0000256" key="2">
    <source>
        <dbReference type="SAM" id="MobiDB-lite"/>
    </source>
</evidence>
<accession>A0A1G4MCG2</accession>
<evidence type="ECO:0000256" key="3">
    <source>
        <dbReference type="SAM" id="Phobius"/>
    </source>
</evidence>
<keyword evidence="3" id="KW-0472">Membrane</keyword>
<dbReference type="EMBL" id="LT598492">
    <property type="protein sequence ID" value="SCW01377.1"/>
    <property type="molecule type" value="Genomic_DNA"/>
</dbReference>
<keyword evidence="1" id="KW-0175">Coiled coil</keyword>
<keyword evidence="3" id="KW-0812">Transmembrane</keyword>
<feature type="transmembrane region" description="Helical" evidence="3">
    <location>
        <begin position="380"/>
        <end position="403"/>
    </location>
</feature>
<organism evidence="4 5">
    <name type="scientific">Lachancea fermentati</name>
    <name type="common">Zygosaccharomyces fermentati</name>
    <dbReference type="NCBI Taxonomy" id="4955"/>
    <lineage>
        <taxon>Eukaryota</taxon>
        <taxon>Fungi</taxon>
        <taxon>Dikarya</taxon>
        <taxon>Ascomycota</taxon>
        <taxon>Saccharomycotina</taxon>
        <taxon>Saccharomycetes</taxon>
        <taxon>Saccharomycetales</taxon>
        <taxon>Saccharomycetaceae</taxon>
        <taxon>Lachancea</taxon>
    </lineage>
</organism>
<evidence type="ECO:0000313" key="4">
    <source>
        <dbReference type="EMBL" id="SCW01377.1"/>
    </source>
</evidence>
<sequence length="408" mass="46400">MQHESRAKDWASADSKQRALFPQLYSNQGRSTRHNRLSQPPTMISSIPAISAKNVPVHSLYRGGTMARSVYNEPDYTSAAMGKYSECMFHLPQSNDMGPSSSGQSSLHTNGSSTQSLGSFSKKHIGSRPLYSRSLSNNLSFGQSSPFMRHRRCQSSAGSTDDGKRLVYQFLNVDEDEKDNEAGNFSRRSTASFIYPSTHDCNLPHLVYCDLKNSLSSLNEKNRNPEELPPSESGSYDQYIADELAKFEACIRDTMMCVLIGKESTMKDNFKQLESLEDDVHHMKSAIQEIKTEFEQTYMYNIRYAFNKEDENSFIRKLTRAISEHLESLGSLEQRISNCKEELGKQKEALQKLETTVRLNEMLQDSQSNRKFCDKMKEHVGIISDAVALIMVIIVIIFCRAYFRRFNV</sequence>
<dbReference type="OMA" id="RISNCKE"/>